<protein>
    <submittedName>
        <fullName evidence="10">MFS transporter</fullName>
    </submittedName>
</protein>
<feature type="transmembrane region" description="Helical" evidence="8">
    <location>
        <begin position="302"/>
        <end position="321"/>
    </location>
</feature>
<feature type="transmembrane region" description="Helical" evidence="8">
    <location>
        <begin position="47"/>
        <end position="68"/>
    </location>
</feature>
<feature type="transmembrane region" description="Helical" evidence="8">
    <location>
        <begin position="180"/>
        <end position="199"/>
    </location>
</feature>
<evidence type="ECO:0000259" key="9">
    <source>
        <dbReference type="PROSITE" id="PS50850"/>
    </source>
</evidence>
<reference evidence="10 11" key="1">
    <citation type="submission" date="2023-11" db="EMBL/GenBank/DDBJ databases">
        <title>30 novel species of actinomycetes from the DSMZ collection.</title>
        <authorList>
            <person name="Nouioui I."/>
        </authorList>
    </citation>
    <scope>NUCLEOTIDE SEQUENCE [LARGE SCALE GENOMIC DNA]</scope>
    <source>
        <strain evidence="10 11">DSM 41602</strain>
    </source>
</reference>
<dbReference type="Pfam" id="PF07690">
    <property type="entry name" value="MFS_1"/>
    <property type="match status" value="1"/>
</dbReference>
<feature type="transmembrane region" description="Helical" evidence="8">
    <location>
        <begin position="505"/>
        <end position="523"/>
    </location>
</feature>
<keyword evidence="6 8" id="KW-0472">Membrane</keyword>
<name>A0ABD5JHS9_9ACTN</name>
<keyword evidence="3" id="KW-1003">Cell membrane</keyword>
<dbReference type="InterPro" id="IPR005828">
    <property type="entry name" value="MFS_sugar_transport-like"/>
</dbReference>
<dbReference type="InterPro" id="IPR036259">
    <property type="entry name" value="MFS_trans_sf"/>
</dbReference>
<dbReference type="Pfam" id="PF00083">
    <property type="entry name" value="Sugar_tr"/>
    <property type="match status" value="1"/>
</dbReference>
<feature type="transmembrane region" description="Helical" evidence="8">
    <location>
        <begin position="20"/>
        <end position="41"/>
    </location>
</feature>
<accession>A0ABD5JHS9</accession>
<feature type="transmembrane region" description="Helical" evidence="8">
    <location>
        <begin position="146"/>
        <end position="168"/>
    </location>
</feature>
<keyword evidence="5 8" id="KW-1133">Transmembrane helix</keyword>
<evidence type="ECO:0000256" key="1">
    <source>
        <dbReference type="ARBA" id="ARBA00004651"/>
    </source>
</evidence>
<comment type="caution">
    <text evidence="10">The sequence shown here is derived from an EMBL/GenBank/DDBJ whole genome shotgun (WGS) entry which is preliminary data.</text>
</comment>
<dbReference type="GO" id="GO:0005886">
    <property type="term" value="C:plasma membrane"/>
    <property type="evidence" value="ECO:0007669"/>
    <property type="project" value="UniProtKB-SubCell"/>
</dbReference>
<feature type="transmembrane region" description="Helical" evidence="8">
    <location>
        <begin position="80"/>
        <end position="98"/>
    </location>
</feature>
<dbReference type="AlphaFoldDB" id="A0ABD5JHS9"/>
<dbReference type="InterPro" id="IPR020846">
    <property type="entry name" value="MFS_dom"/>
</dbReference>
<feature type="region of interest" description="Disordered" evidence="7">
    <location>
        <begin position="534"/>
        <end position="556"/>
    </location>
</feature>
<evidence type="ECO:0000256" key="8">
    <source>
        <dbReference type="SAM" id="Phobius"/>
    </source>
</evidence>
<keyword evidence="2" id="KW-0813">Transport</keyword>
<dbReference type="PROSITE" id="PS50850">
    <property type="entry name" value="MFS"/>
    <property type="match status" value="1"/>
</dbReference>
<gene>
    <name evidence="10" type="ORF">V2K49_29505</name>
</gene>
<feature type="transmembrane region" description="Helical" evidence="8">
    <location>
        <begin position="236"/>
        <end position="259"/>
    </location>
</feature>
<feature type="transmembrane region" description="Helical" evidence="8">
    <location>
        <begin position="110"/>
        <end position="134"/>
    </location>
</feature>
<evidence type="ECO:0000256" key="6">
    <source>
        <dbReference type="ARBA" id="ARBA00023136"/>
    </source>
</evidence>
<dbReference type="PANTHER" id="PTHR43045:SF7">
    <property type="entry name" value="MAJOR FACILITATOR SUPERFAMILY TRANSPORTER"/>
    <property type="match status" value="1"/>
</dbReference>
<dbReference type="SUPFAM" id="SSF103473">
    <property type="entry name" value="MFS general substrate transporter"/>
    <property type="match status" value="2"/>
</dbReference>
<evidence type="ECO:0000256" key="3">
    <source>
        <dbReference type="ARBA" id="ARBA00022475"/>
    </source>
</evidence>
<feature type="transmembrane region" description="Helical" evidence="8">
    <location>
        <begin position="474"/>
        <end position="493"/>
    </location>
</feature>
<proteinExistence type="predicted"/>
<dbReference type="InterPro" id="IPR011701">
    <property type="entry name" value="MFS"/>
</dbReference>
<evidence type="ECO:0000256" key="5">
    <source>
        <dbReference type="ARBA" id="ARBA00022989"/>
    </source>
</evidence>
<dbReference type="EMBL" id="JAZBJQ010000023">
    <property type="protein sequence ID" value="MEE4587208.1"/>
    <property type="molecule type" value="Genomic_DNA"/>
</dbReference>
<feature type="compositionally biased region" description="Low complexity" evidence="7">
    <location>
        <begin position="535"/>
        <end position="548"/>
    </location>
</feature>
<evidence type="ECO:0000313" key="10">
    <source>
        <dbReference type="EMBL" id="MEE4587208.1"/>
    </source>
</evidence>
<evidence type="ECO:0000256" key="2">
    <source>
        <dbReference type="ARBA" id="ARBA00022448"/>
    </source>
</evidence>
<organism evidence="10 11">
    <name type="scientific">Streptomyces antimycoticus</name>
    <dbReference type="NCBI Taxonomy" id="68175"/>
    <lineage>
        <taxon>Bacteria</taxon>
        <taxon>Bacillati</taxon>
        <taxon>Actinomycetota</taxon>
        <taxon>Actinomycetes</taxon>
        <taxon>Kitasatosporales</taxon>
        <taxon>Streptomycetaceae</taxon>
        <taxon>Streptomyces</taxon>
        <taxon>Streptomyces violaceusniger group</taxon>
    </lineage>
</organism>
<dbReference type="PANTHER" id="PTHR43045">
    <property type="entry name" value="SHIKIMATE TRANSPORTER"/>
    <property type="match status" value="1"/>
</dbReference>
<sequence>MKREEFKVVSASAVGTAFEWYDFFLYASLVPVIGGKFFGGYSETTQTVFALLTFSVGFLVRPIGAVIFARLGDKVGRKAVFLLTLIIMGASTVVVGLLPTAEQIGAAAPALLLVCRIAQGLAVSGEFGAAVTYVAEYAPRNQRSYYVGWLSGTTALAFSLSLAVQLAVQSAVGADAFASWGWRIPFVISVLPLGFSVWIRSKLNESPLFLKMKEQGSHAKAPLREALRDKRHRRMIAVVFLMAAAQSIIGYLSTVYMLTAMRTSFQVDSLTISWIFMLVFLIGFFLCVFFSWLSDRIGRRKVMISGLVLAAVTLFPVFNALTGAANPQLAKAQSNVDVILRANPHECSFQFNPAGNRKFTSACDRARAVLQTSSVKFRREDVSGATEVVVDGRHVTAGPEMEQNITAAVQHAGYPVAGAAIKVSGITGFLSLPALKVVALLLLLVAYAQMAQGPAATAMAEVFPTRIRSTAMSLPYQAGVGIFGGFLPATVVAVGAETGSVTSALWYPVVAMAVGAVVLFFVLPETRGVDLAEIGGDNPTTTDTATAPVAHEVPGE</sequence>
<feature type="transmembrane region" description="Helical" evidence="8">
    <location>
        <begin position="271"/>
        <end position="290"/>
    </location>
</feature>
<dbReference type="RefSeq" id="WP_059142245.1">
    <property type="nucleotide sequence ID" value="NZ_CP127865.1"/>
</dbReference>
<feature type="domain" description="Major facilitator superfamily (MFS) profile" evidence="9">
    <location>
        <begin position="8"/>
        <end position="527"/>
    </location>
</feature>
<keyword evidence="4 8" id="KW-0812">Transmembrane</keyword>
<evidence type="ECO:0000256" key="7">
    <source>
        <dbReference type="SAM" id="MobiDB-lite"/>
    </source>
</evidence>
<dbReference type="Proteomes" id="UP001354649">
    <property type="component" value="Unassembled WGS sequence"/>
</dbReference>
<evidence type="ECO:0000313" key="11">
    <source>
        <dbReference type="Proteomes" id="UP001354649"/>
    </source>
</evidence>
<comment type="subcellular location">
    <subcellularLocation>
        <location evidence="1">Cell membrane</location>
        <topology evidence="1">Multi-pass membrane protein</topology>
    </subcellularLocation>
</comment>
<evidence type="ECO:0000256" key="4">
    <source>
        <dbReference type="ARBA" id="ARBA00022692"/>
    </source>
</evidence>
<dbReference type="Gene3D" id="1.20.1250.20">
    <property type="entry name" value="MFS general substrate transporter like domains"/>
    <property type="match status" value="3"/>
</dbReference>